<dbReference type="InterPro" id="IPR021335">
    <property type="entry name" value="DUF2948"/>
</dbReference>
<reference evidence="1 2" key="1">
    <citation type="submission" date="2024-06" db="EMBL/GenBank/DDBJ databases">
        <title>Genomic Encyclopedia of Type Strains, Phase IV (KMG-IV): sequencing the most valuable type-strain genomes for metagenomic binning, comparative biology and taxonomic classification.</title>
        <authorList>
            <person name="Goeker M."/>
        </authorList>
    </citation>
    <scope>NUCLEOTIDE SEQUENCE [LARGE SCALE GENOMIC DNA]</scope>
    <source>
        <strain evidence="1 2">DSM 29780</strain>
    </source>
</reference>
<proteinExistence type="predicted"/>
<keyword evidence="2" id="KW-1185">Reference proteome</keyword>
<organism evidence="1 2">
    <name type="scientific">Rhizobium aquaticum</name>
    <dbReference type="NCBI Taxonomy" id="1549636"/>
    <lineage>
        <taxon>Bacteria</taxon>
        <taxon>Pseudomonadati</taxon>
        <taxon>Pseudomonadota</taxon>
        <taxon>Alphaproteobacteria</taxon>
        <taxon>Hyphomicrobiales</taxon>
        <taxon>Rhizobiaceae</taxon>
        <taxon>Rhizobium/Agrobacterium group</taxon>
        <taxon>Rhizobium</taxon>
    </lineage>
</organism>
<dbReference type="EMBL" id="JBEPMB010000004">
    <property type="protein sequence ID" value="MET3614522.1"/>
    <property type="molecule type" value="Genomic_DNA"/>
</dbReference>
<sequence length="146" mass="16066">MSGLKLLALDEEDLDIVSAHMQDSVFKVAECAFDARMKQFSLTANRFVWETASEKGRPLERRKAALVFKRVSAVKSTGVDRKNRQAVLDLLAIRFEKQGEGPEGVIELVLAGGGVVRLDVECIEAQLADVGGAWETKSKPQHRVDA</sequence>
<dbReference type="Pfam" id="PF11164">
    <property type="entry name" value="DUF2948"/>
    <property type="match status" value="1"/>
</dbReference>
<dbReference type="RefSeq" id="WP_354557022.1">
    <property type="nucleotide sequence ID" value="NZ_JBEPMB010000004.1"/>
</dbReference>
<accession>A0ABV2J190</accession>
<evidence type="ECO:0008006" key="3">
    <source>
        <dbReference type="Google" id="ProtNLM"/>
    </source>
</evidence>
<protein>
    <recommendedName>
        <fullName evidence="3">DUF2948 family protein</fullName>
    </recommendedName>
</protein>
<evidence type="ECO:0000313" key="2">
    <source>
        <dbReference type="Proteomes" id="UP001549047"/>
    </source>
</evidence>
<comment type="caution">
    <text evidence="1">The sequence shown here is derived from an EMBL/GenBank/DDBJ whole genome shotgun (WGS) entry which is preliminary data.</text>
</comment>
<gene>
    <name evidence="1" type="ORF">ABID16_002859</name>
</gene>
<evidence type="ECO:0000313" key="1">
    <source>
        <dbReference type="EMBL" id="MET3614522.1"/>
    </source>
</evidence>
<name>A0ABV2J190_9HYPH</name>
<dbReference type="Proteomes" id="UP001549047">
    <property type="component" value="Unassembled WGS sequence"/>
</dbReference>